<keyword evidence="3" id="KW-0418">Kinase</keyword>
<dbReference type="OrthoDB" id="301415at2759"/>
<dbReference type="Proteomes" id="UP001152607">
    <property type="component" value="Unassembled WGS sequence"/>
</dbReference>
<dbReference type="Gene3D" id="3.20.200.10">
    <property type="entry name" value="MHCK/EF2 kinase"/>
    <property type="match status" value="1"/>
</dbReference>
<dbReference type="GO" id="GO:0004674">
    <property type="term" value="F:protein serine/threonine kinase activity"/>
    <property type="evidence" value="ECO:0007669"/>
    <property type="project" value="UniProtKB-KW"/>
</dbReference>
<feature type="region of interest" description="Disordered" evidence="4">
    <location>
        <begin position="240"/>
        <end position="261"/>
    </location>
</feature>
<gene>
    <name evidence="6" type="ORF">PDIGIT_LOCUS12334</name>
</gene>
<proteinExistence type="predicted"/>
<dbReference type="CDD" id="cd04515">
    <property type="entry name" value="Alpha_kinase"/>
    <property type="match status" value="1"/>
</dbReference>
<dbReference type="InterPro" id="IPR011009">
    <property type="entry name" value="Kinase-like_dom_sf"/>
</dbReference>
<evidence type="ECO:0000259" key="5">
    <source>
        <dbReference type="PROSITE" id="PS51158"/>
    </source>
</evidence>
<keyword evidence="1" id="KW-0723">Serine/threonine-protein kinase</keyword>
<feature type="compositionally biased region" description="Low complexity" evidence="4">
    <location>
        <begin position="240"/>
        <end position="250"/>
    </location>
</feature>
<evidence type="ECO:0000313" key="6">
    <source>
        <dbReference type="EMBL" id="CAI6339187.1"/>
    </source>
</evidence>
<name>A0A9W4XY74_9PLEO</name>
<dbReference type="InterPro" id="IPR052969">
    <property type="entry name" value="Thr-specific_kinase-like"/>
</dbReference>
<dbReference type="Gene3D" id="3.40.50.410">
    <property type="entry name" value="von Willebrand factor, type A domain"/>
    <property type="match status" value="1"/>
</dbReference>
<dbReference type="SUPFAM" id="SSF56112">
    <property type="entry name" value="Protein kinase-like (PK-like)"/>
    <property type="match status" value="1"/>
</dbReference>
<organism evidence="6 7">
    <name type="scientific">Periconia digitata</name>
    <dbReference type="NCBI Taxonomy" id="1303443"/>
    <lineage>
        <taxon>Eukaryota</taxon>
        <taxon>Fungi</taxon>
        <taxon>Dikarya</taxon>
        <taxon>Ascomycota</taxon>
        <taxon>Pezizomycotina</taxon>
        <taxon>Dothideomycetes</taxon>
        <taxon>Pleosporomycetidae</taxon>
        <taxon>Pleosporales</taxon>
        <taxon>Massarineae</taxon>
        <taxon>Periconiaceae</taxon>
        <taxon>Periconia</taxon>
    </lineage>
</organism>
<keyword evidence="2" id="KW-0808">Transferase</keyword>
<sequence length="640" mass="71432">MQPYLDAAKEQVKTIIEAIERRFLNDVQVRVAVVSYKDHGASPHIEFLDFTTSMSEVRSFLGKLRVGNGDDYAEDVLGGLHQATKASRRHQSRCIFHIADAPGHGHVLHDLGEASDSYYTPGEEPHGLLYAPIIQKLVSLGIDYTFFHITSHTDRMLLAFSCIYDSAGADSTLLPTNKYHAQAITLGTSSASRASHMDSPRLLFQELHLGTDTASLMPLVLKSVTASVCRTSTRLTLSRSSARRSSPLKSGSEEFDTEPPQWHSSGYFDRKAALEGFCPEVVVYSNSTLMDMMHSYEHIKLSFIQHTVRSRSTPFAKGASRLAHHAQVEASGGRFVVKSFAAGGHDKCREHQIEEMRAQALCKAFALEFNGLVRQDQWIDFIVTACLQPTADAAAGREDGCLSLERRLEGQFAKYNNNTTYVNEELLDSDPVCKVAQAFSHFTFERSWGDMIVVDLQGVGNILTDPVIHTKDPERFKLNEMNMSTEGFKFFFAAHDCNDVCHQLELVSNREMALSGNWRFRERWPALDPTLCCSNKLCQSIIRLADAYSSPEFSGYYWCNECWPEIESSTVQCICIAPGDTHEFPVSRFFYASQGKVPPQKCPEHNEKDKTALDAASVGGGIWSHMKNESRRSLVLGSAH</sequence>
<dbReference type="PROSITE" id="PS51158">
    <property type="entry name" value="ALPHA_KINASE"/>
    <property type="match status" value="1"/>
</dbReference>
<dbReference type="InterPro" id="IPR004166">
    <property type="entry name" value="a-kinase_dom"/>
</dbReference>
<dbReference type="AlphaFoldDB" id="A0A9W4XY74"/>
<dbReference type="Pfam" id="PF02816">
    <property type="entry name" value="Alpha_kinase"/>
    <property type="match status" value="1"/>
</dbReference>
<dbReference type="EMBL" id="CAOQHR010000009">
    <property type="protein sequence ID" value="CAI6339187.1"/>
    <property type="molecule type" value="Genomic_DNA"/>
</dbReference>
<reference evidence="6" key="1">
    <citation type="submission" date="2023-01" db="EMBL/GenBank/DDBJ databases">
        <authorList>
            <person name="Van Ghelder C."/>
            <person name="Rancurel C."/>
        </authorList>
    </citation>
    <scope>NUCLEOTIDE SEQUENCE</scope>
    <source>
        <strain evidence="6">CNCM I-4278</strain>
    </source>
</reference>
<evidence type="ECO:0000256" key="1">
    <source>
        <dbReference type="ARBA" id="ARBA00022527"/>
    </source>
</evidence>
<evidence type="ECO:0000313" key="7">
    <source>
        <dbReference type="Proteomes" id="UP001152607"/>
    </source>
</evidence>
<comment type="caution">
    <text evidence="6">The sequence shown here is derived from an EMBL/GenBank/DDBJ whole genome shotgun (WGS) entry which is preliminary data.</text>
</comment>
<dbReference type="GO" id="GO:0005524">
    <property type="term" value="F:ATP binding"/>
    <property type="evidence" value="ECO:0007669"/>
    <property type="project" value="InterPro"/>
</dbReference>
<evidence type="ECO:0000256" key="4">
    <source>
        <dbReference type="SAM" id="MobiDB-lite"/>
    </source>
</evidence>
<dbReference type="SUPFAM" id="SSF53300">
    <property type="entry name" value="vWA-like"/>
    <property type="match status" value="1"/>
</dbReference>
<dbReference type="PANTHER" id="PTHR47763:SF4">
    <property type="entry name" value="ALPHA-PROTEIN KINASE VWKA"/>
    <property type="match status" value="1"/>
</dbReference>
<dbReference type="SMART" id="SM00811">
    <property type="entry name" value="Alpha_kinase"/>
    <property type="match status" value="1"/>
</dbReference>
<protein>
    <recommendedName>
        <fullName evidence="5">Alpha-type protein kinase domain-containing protein</fullName>
    </recommendedName>
</protein>
<feature type="domain" description="Alpha-type protein kinase" evidence="5">
    <location>
        <begin position="254"/>
        <end position="509"/>
    </location>
</feature>
<dbReference type="PANTHER" id="PTHR47763">
    <property type="entry name" value="ALPHA-PROTEIN KINASE VWKA"/>
    <property type="match status" value="1"/>
</dbReference>
<evidence type="ECO:0000256" key="2">
    <source>
        <dbReference type="ARBA" id="ARBA00022679"/>
    </source>
</evidence>
<accession>A0A9W4XY74</accession>
<dbReference type="InterPro" id="IPR036465">
    <property type="entry name" value="vWFA_dom_sf"/>
</dbReference>
<evidence type="ECO:0000256" key="3">
    <source>
        <dbReference type="ARBA" id="ARBA00022777"/>
    </source>
</evidence>
<keyword evidence="7" id="KW-1185">Reference proteome</keyword>